<feature type="domain" description="Cation-transporting P-type ATPase N-terminal" evidence="11">
    <location>
        <begin position="147"/>
        <end position="221"/>
    </location>
</feature>
<feature type="transmembrane region" description="Helical" evidence="10">
    <location>
        <begin position="197"/>
        <end position="220"/>
    </location>
</feature>
<keyword evidence="13" id="KW-1185">Reference proteome</keyword>
<dbReference type="InterPro" id="IPR016152">
    <property type="entry name" value="PTrfase/Anion_transptr"/>
</dbReference>
<keyword evidence="9 10" id="KW-0472">Membrane</keyword>
<dbReference type="Gene3D" id="2.70.150.10">
    <property type="entry name" value="Calcium-transporting ATPase, cytoplasmic transduction domain A"/>
    <property type="match status" value="1"/>
</dbReference>
<dbReference type="eggNOG" id="COG0474">
    <property type="taxonomic scope" value="Bacteria"/>
</dbReference>
<evidence type="ECO:0000256" key="2">
    <source>
        <dbReference type="ARBA" id="ARBA00005675"/>
    </source>
</evidence>
<dbReference type="InterPro" id="IPR008250">
    <property type="entry name" value="ATPase_P-typ_transduc_dom_A_sf"/>
</dbReference>
<dbReference type="GO" id="GO:0019829">
    <property type="term" value="F:ATPase-coupled monoatomic cation transmembrane transporter activity"/>
    <property type="evidence" value="ECO:0007669"/>
    <property type="project" value="TreeGrafter"/>
</dbReference>
<dbReference type="Gene3D" id="1.20.1110.10">
    <property type="entry name" value="Calcium-transporting ATPase, transmembrane domain"/>
    <property type="match status" value="1"/>
</dbReference>
<evidence type="ECO:0000256" key="1">
    <source>
        <dbReference type="ARBA" id="ARBA00004651"/>
    </source>
</evidence>
<protein>
    <submittedName>
        <fullName evidence="12">ATPase, P-type (Transporting), HAD superfamily, subfamily IC</fullName>
    </submittedName>
</protein>
<feature type="transmembrane region" description="Helical" evidence="10">
    <location>
        <begin position="1101"/>
        <end position="1127"/>
    </location>
</feature>
<dbReference type="Proteomes" id="UP000014977">
    <property type="component" value="Unassembled WGS sequence"/>
</dbReference>
<evidence type="ECO:0000256" key="3">
    <source>
        <dbReference type="ARBA" id="ARBA00022475"/>
    </source>
</evidence>
<dbReference type="PANTHER" id="PTHR43294:SF21">
    <property type="entry name" value="CATION TRANSPORTING ATPASE"/>
    <property type="match status" value="1"/>
</dbReference>
<proteinExistence type="inferred from homology"/>
<dbReference type="PROSITE" id="PS00154">
    <property type="entry name" value="ATPASE_E1_E2"/>
    <property type="match status" value="1"/>
</dbReference>
<dbReference type="InterPro" id="IPR001757">
    <property type="entry name" value="P_typ_ATPase"/>
</dbReference>
<dbReference type="Gene3D" id="3.40.930.10">
    <property type="entry name" value="Mannitol-specific EII, Chain A"/>
    <property type="match status" value="1"/>
</dbReference>
<reference evidence="12 13" key="1">
    <citation type="journal article" date="2013" name="Genome Announc.">
        <title>Draft genome sequences for three mercury-methylating, sulfate-reducing bacteria.</title>
        <authorList>
            <person name="Brown S.D."/>
            <person name="Hurt R.A.Jr."/>
            <person name="Gilmour C.C."/>
            <person name="Elias D.A."/>
        </authorList>
    </citation>
    <scope>NUCLEOTIDE SEQUENCE [LARGE SCALE GENOMIC DNA]</scope>
    <source>
        <strain evidence="12 13">DSM 2059</strain>
    </source>
</reference>
<dbReference type="NCBIfam" id="TIGR01494">
    <property type="entry name" value="ATPase_P-type"/>
    <property type="match status" value="2"/>
</dbReference>
<dbReference type="SUPFAM" id="SSF81653">
    <property type="entry name" value="Calcium ATPase, transduction domain A"/>
    <property type="match status" value="1"/>
</dbReference>
<keyword evidence="8 10" id="KW-1133">Transmembrane helix</keyword>
<organism evidence="12 13">
    <name type="scientific">Desulfococcus multivorans DSM 2059</name>
    <dbReference type="NCBI Taxonomy" id="1121405"/>
    <lineage>
        <taxon>Bacteria</taxon>
        <taxon>Pseudomonadati</taxon>
        <taxon>Thermodesulfobacteriota</taxon>
        <taxon>Desulfobacteria</taxon>
        <taxon>Desulfobacterales</taxon>
        <taxon>Desulfococcaceae</taxon>
        <taxon>Desulfococcus</taxon>
    </lineage>
</organism>
<evidence type="ECO:0000313" key="13">
    <source>
        <dbReference type="Proteomes" id="UP000014977"/>
    </source>
</evidence>
<dbReference type="InterPro" id="IPR018303">
    <property type="entry name" value="ATPase_P-typ_P_site"/>
</dbReference>
<dbReference type="InterPro" id="IPR002178">
    <property type="entry name" value="PTS_EIIA_type-2_dom"/>
</dbReference>
<comment type="caution">
    <text evidence="12">The sequence shown here is derived from an EMBL/GenBank/DDBJ whole genome shotgun (WGS) entry which is preliminary data.</text>
</comment>
<dbReference type="Pfam" id="PF13246">
    <property type="entry name" value="Cation_ATPase"/>
    <property type="match status" value="1"/>
</dbReference>
<dbReference type="Pfam" id="PF00689">
    <property type="entry name" value="Cation_ATPase_C"/>
    <property type="match status" value="1"/>
</dbReference>
<gene>
    <name evidence="12" type="ORF">dsmv_1861</name>
</gene>
<dbReference type="InterPro" id="IPR023299">
    <property type="entry name" value="ATPase_P-typ_cyto_dom_N"/>
</dbReference>
<keyword evidence="3" id="KW-1003">Cell membrane</keyword>
<dbReference type="GO" id="GO:1902600">
    <property type="term" value="P:proton transmembrane transport"/>
    <property type="evidence" value="ECO:0007669"/>
    <property type="project" value="TreeGrafter"/>
</dbReference>
<dbReference type="Gene3D" id="3.40.50.1000">
    <property type="entry name" value="HAD superfamily/HAD-like"/>
    <property type="match status" value="1"/>
</dbReference>
<evidence type="ECO:0000256" key="4">
    <source>
        <dbReference type="ARBA" id="ARBA00022692"/>
    </source>
</evidence>
<dbReference type="InterPro" id="IPR059000">
    <property type="entry name" value="ATPase_P-type_domA"/>
</dbReference>
<dbReference type="GO" id="GO:0005886">
    <property type="term" value="C:plasma membrane"/>
    <property type="evidence" value="ECO:0007669"/>
    <property type="project" value="UniProtKB-SubCell"/>
</dbReference>
<dbReference type="Pfam" id="PF00359">
    <property type="entry name" value="PTS_EIIA_2"/>
    <property type="match status" value="1"/>
</dbReference>
<evidence type="ECO:0000256" key="6">
    <source>
        <dbReference type="ARBA" id="ARBA00022840"/>
    </source>
</evidence>
<evidence type="ECO:0000256" key="7">
    <source>
        <dbReference type="ARBA" id="ARBA00022967"/>
    </source>
</evidence>
<dbReference type="Pfam" id="PF00122">
    <property type="entry name" value="E1-E2_ATPase"/>
    <property type="match status" value="1"/>
</dbReference>
<dbReference type="EMBL" id="ATHJ01000071">
    <property type="protein sequence ID" value="EPR41862.1"/>
    <property type="molecule type" value="Genomic_DNA"/>
</dbReference>
<dbReference type="SFLD" id="SFLDS00003">
    <property type="entry name" value="Haloacid_Dehalogenase"/>
    <property type="match status" value="1"/>
</dbReference>
<evidence type="ECO:0000256" key="5">
    <source>
        <dbReference type="ARBA" id="ARBA00022741"/>
    </source>
</evidence>
<dbReference type="SMART" id="SM00831">
    <property type="entry name" value="Cation_ATPase_N"/>
    <property type="match status" value="1"/>
</dbReference>
<dbReference type="GO" id="GO:0005524">
    <property type="term" value="F:ATP binding"/>
    <property type="evidence" value="ECO:0007669"/>
    <property type="project" value="UniProtKB-KW"/>
</dbReference>
<dbReference type="GO" id="GO:0016887">
    <property type="term" value="F:ATP hydrolysis activity"/>
    <property type="evidence" value="ECO:0007669"/>
    <property type="project" value="InterPro"/>
</dbReference>
<keyword evidence="7" id="KW-1278">Translocase</keyword>
<comment type="similarity">
    <text evidence="2">Belongs to the cation transport ATPase (P-type) (TC 3.A.3) family. Type IIA subfamily.</text>
</comment>
<evidence type="ECO:0000256" key="9">
    <source>
        <dbReference type="ARBA" id="ARBA00023136"/>
    </source>
</evidence>
<keyword evidence="5" id="KW-0547">Nucleotide-binding</keyword>
<dbReference type="AlphaFoldDB" id="S7TXT7"/>
<dbReference type="RefSeq" id="WP_020876243.1">
    <property type="nucleotide sequence ID" value="NZ_ATHJ01000071.1"/>
</dbReference>
<evidence type="ECO:0000313" key="12">
    <source>
        <dbReference type="EMBL" id="EPR41862.1"/>
    </source>
</evidence>
<dbReference type="FunFam" id="3.40.50.1000:FF:000001">
    <property type="entry name" value="Phospholipid-transporting ATPase IC"/>
    <property type="match status" value="1"/>
</dbReference>
<dbReference type="SUPFAM" id="SSF56784">
    <property type="entry name" value="HAD-like"/>
    <property type="match status" value="1"/>
</dbReference>
<name>S7TXT7_DESML</name>
<dbReference type="InterPro" id="IPR036412">
    <property type="entry name" value="HAD-like_sf"/>
</dbReference>
<dbReference type="STRING" id="897.B2D07_00360"/>
<dbReference type="Pfam" id="PF00690">
    <property type="entry name" value="Cation_ATPase_N"/>
    <property type="match status" value="1"/>
</dbReference>
<feature type="transmembrane region" description="Helical" evidence="10">
    <location>
        <begin position="391"/>
        <end position="412"/>
    </location>
</feature>
<dbReference type="InterPro" id="IPR044492">
    <property type="entry name" value="P_typ_ATPase_HD_dom"/>
</dbReference>
<comment type="subcellular location">
    <subcellularLocation>
        <location evidence="1">Cell membrane</location>
        <topology evidence="1">Multi-pass membrane protein</topology>
    </subcellularLocation>
</comment>
<dbReference type="PRINTS" id="PR00119">
    <property type="entry name" value="CATATPASE"/>
</dbReference>
<dbReference type="PANTHER" id="PTHR43294">
    <property type="entry name" value="SODIUM/POTASSIUM-TRANSPORTING ATPASE SUBUNIT ALPHA"/>
    <property type="match status" value="1"/>
</dbReference>
<sequence length="1175" mass="130672">MIHERLQPDHVHLDVRGALEPVLRRMAGGLPHGEELLERLQPLLEDMDTLLLMPSDDVVLPHFRMAGLEEPQLALGISRRGIACRGKSPRIILFLVSPEEDPSGHLKLLQRVSALLPELAKRLAAVRSPSQAIRILAEGEQHSIRPTFLNLTQDQVALELRTDFTTGLSAPEAARRLGLHGPNLIRKKRRVPWHLKLLRNFFSFFAVLLWLAALLCYLPGVDMPQLGAAILIVILLNGWFSFLQEYRSDKAVETLQQLIAQRCRVVRDGSVTEIDAARIVPGDLLLLEAGDIVPADARLIEANELEVDNASLTGESTSAKRYKSDRPALLPGRFLWIELPNVLFAGSIIITGTGKALVFGTGMNSEIGRIAQLTEAVAPEKSPLQKQLQGTVYAIALLATVLGIAFLLLGWLVAGLGFLQAMIFFIGIFVANVPEGLLPTVTLSLAMGVSRMAKRNALVKHLSSVETLGCTTVICSDKTGTLTQNLVMVSRFWAGGELYEVTGEGYCPEGEFRLGGRKIEREQVTENIAAARLLECAYICNNAHLEKNRGGWRILGDPTEGALVVFARKAGLLGIHQRLHVNPFESMRKRMSVLVKVAATREKILYLKGALVETLERCDRILHNGRPRAISEDQRREILTASDTFARRGYRIMAFAYRDEPSLAGLQDFGIESAEQKLIFIGFTAMSDPVRPNVPEAVRICHKAGIRVIMITGDYPLTAASVGREIGLGEGSDAPPKVFTGAEIADMADSELKDILAREETIFARVSPEQKLRIVSQLKALEEVVAVTGDGVNDGPALRRADIGIAMGRRGAGVAKEAAHMILSDDNFASIVAAVEEGRGVFENIKRFVAYILNSNPQELYPYIFWMLFPGTPLAMTVMGVLAVDIGTDLIPAMGLGIERPESGMMDRPPRRKDEKLLSMGFILRSYFVQGTLLALACYTNYYFAGWYMGWWSPSSSLAVMPASPEGLDMSEASTAYLMSLSAYFLPTVTTQIANVLCKRSWATSLFSRDFLPPHHREEILERIRTWRPLAYPLPERLDRSIIEQTSPGAVRRPITLLWHWFAFPPRLALHYLSRFFLLLERPLVRPAMAGSGRFLARHPILLNFISNPLIDLGILFEVVLCWAFFYTDLSHIYYFAPVPWPVYLFALHGILILFAFEETKKYFRRRGHRLDFLG</sequence>
<dbReference type="FunFam" id="3.40.50.1000:FF:000083">
    <property type="entry name" value="Sodium/potassium-transporting ATPase subunit alpha"/>
    <property type="match status" value="1"/>
</dbReference>
<dbReference type="SUPFAM" id="SSF81660">
    <property type="entry name" value="Metal cation-transporting ATPase, ATP-binding domain N"/>
    <property type="match status" value="1"/>
</dbReference>
<feature type="transmembrane region" description="Helical" evidence="10">
    <location>
        <begin position="226"/>
        <end position="243"/>
    </location>
</feature>
<dbReference type="SFLD" id="SFLDG00002">
    <property type="entry name" value="C1.7:_P-type_atpase_like"/>
    <property type="match status" value="1"/>
</dbReference>
<dbReference type="InterPro" id="IPR023214">
    <property type="entry name" value="HAD_sf"/>
</dbReference>
<evidence type="ECO:0000256" key="8">
    <source>
        <dbReference type="ARBA" id="ARBA00022989"/>
    </source>
</evidence>
<feature type="transmembrane region" description="Helical" evidence="10">
    <location>
        <begin position="922"/>
        <end position="944"/>
    </location>
</feature>
<dbReference type="OrthoDB" id="5496529at2"/>
<dbReference type="SUPFAM" id="SSF81665">
    <property type="entry name" value="Calcium ATPase, transmembrane domain M"/>
    <property type="match status" value="1"/>
</dbReference>
<dbReference type="SFLD" id="SFLDF00027">
    <property type="entry name" value="p-type_atpase"/>
    <property type="match status" value="1"/>
</dbReference>
<evidence type="ECO:0000256" key="10">
    <source>
        <dbReference type="SAM" id="Phobius"/>
    </source>
</evidence>
<dbReference type="InterPro" id="IPR006068">
    <property type="entry name" value="ATPase_P-typ_cation-transptr_C"/>
</dbReference>
<dbReference type="InterPro" id="IPR004014">
    <property type="entry name" value="ATPase_P-typ_cation-transptr_N"/>
</dbReference>
<dbReference type="SUPFAM" id="SSF55804">
    <property type="entry name" value="Phoshotransferase/anion transport protein"/>
    <property type="match status" value="1"/>
</dbReference>
<dbReference type="InterPro" id="IPR023298">
    <property type="entry name" value="ATPase_P-typ_TM_dom_sf"/>
</dbReference>
<dbReference type="InterPro" id="IPR050510">
    <property type="entry name" value="Cation_transp_ATPase_P-type"/>
</dbReference>
<evidence type="ECO:0000259" key="11">
    <source>
        <dbReference type="SMART" id="SM00831"/>
    </source>
</evidence>
<keyword evidence="6" id="KW-0067">ATP-binding</keyword>
<keyword evidence="4 10" id="KW-0812">Transmembrane</keyword>
<dbReference type="Gene3D" id="3.40.1110.10">
    <property type="entry name" value="Calcium-transporting ATPase, cytoplasmic domain N"/>
    <property type="match status" value="1"/>
</dbReference>
<accession>S7TXT7</accession>
<dbReference type="PRINTS" id="PR00121">
    <property type="entry name" value="NAKATPASE"/>
</dbReference>
<feature type="transmembrane region" description="Helical" evidence="10">
    <location>
        <begin position="1133"/>
        <end position="1157"/>
    </location>
</feature>
<feature type="transmembrane region" description="Helical" evidence="10">
    <location>
        <begin position="418"/>
        <end position="446"/>
    </location>
</feature>